<feature type="domain" description="Importin N-terminal" evidence="8">
    <location>
        <begin position="41"/>
        <end position="107"/>
    </location>
</feature>
<dbReference type="InterPro" id="IPR011989">
    <property type="entry name" value="ARM-like"/>
</dbReference>
<keyword evidence="4" id="KW-0813">Transport</keyword>
<keyword evidence="10" id="KW-1185">Reference proteome</keyword>
<dbReference type="GO" id="GO:0005634">
    <property type="term" value="C:nucleus"/>
    <property type="evidence" value="ECO:0007669"/>
    <property type="project" value="UniProtKB-SubCell"/>
</dbReference>
<dbReference type="Gene3D" id="1.25.10.10">
    <property type="entry name" value="Leucine-rich Repeat Variant"/>
    <property type="match status" value="1"/>
</dbReference>
<evidence type="ECO:0000256" key="2">
    <source>
        <dbReference type="ARBA" id="ARBA00004496"/>
    </source>
</evidence>
<keyword evidence="6" id="KW-0653">Protein transport</keyword>
<reference evidence="9" key="1">
    <citation type="submission" date="2021-03" db="EMBL/GenBank/DDBJ databases">
        <authorList>
            <person name="Bekaert M."/>
        </authorList>
    </citation>
    <scope>NUCLEOTIDE SEQUENCE</scope>
</reference>
<evidence type="ECO:0000259" key="8">
    <source>
        <dbReference type="SMART" id="SM00913"/>
    </source>
</evidence>
<name>A0A8S3SXM0_MYTED</name>
<dbReference type="GO" id="GO:0031267">
    <property type="term" value="F:small GTPase binding"/>
    <property type="evidence" value="ECO:0007669"/>
    <property type="project" value="InterPro"/>
</dbReference>
<dbReference type="AlphaFoldDB" id="A0A8S3SXM0"/>
<dbReference type="InterPro" id="IPR040016">
    <property type="entry name" value="XPO6"/>
</dbReference>
<evidence type="ECO:0000256" key="7">
    <source>
        <dbReference type="ARBA" id="ARBA00023242"/>
    </source>
</evidence>
<evidence type="ECO:0000256" key="4">
    <source>
        <dbReference type="ARBA" id="ARBA00022448"/>
    </source>
</evidence>
<accession>A0A8S3SXM0</accession>
<evidence type="ECO:0000313" key="9">
    <source>
        <dbReference type="EMBL" id="CAG2223443.1"/>
    </source>
</evidence>
<dbReference type="PANTHER" id="PTHR21452:SF4">
    <property type="entry name" value="EXPORTIN-6"/>
    <property type="match status" value="1"/>
</dbReference>
<protein>
    <submittedName>
        <fullName evidence="9">Exportin-6,Exportin-6-A,Exportin-6-B</fullName>
    </submittedName>
</protein>
<dbReference type="InterPro" id="IPR016024">
    <property type="entry name" value="ARM-type_fold"/>
</dbReference>
<dbReference type="EMBL" id="CAJPWZ010001787">
    <property type="protein sequence ID" value="CAG2223443.1"/>
    <property type="molecule type" value="Genomic_DNA"/>
</dbReference>
<dbReference type="OrthoDB" id="10261013at2759"/>
<dbReference type="InterPro" id="IPR001494">
    <property type="entry name" value="Importin-beta_N"/>
</dbReference>
<dbReference type="GO" id="GO:0006611">
    <property type="term" value="P:protein export from nucleus"/>
    <property type="evidence" value="ECO:0007669"/>
    <property type="project" value="InterPro"/>
</dbReference>
<dbReference type="SMART" id="SM00913">
    <property type="entry name" value="IBN_N"/>
    <property type="match status" value="1"/>
</dbReference>
<dbReference type="GO" id="GO:0005049">
    <property type="term" value="F:nuclear export signal receptor activity"/>
    <property type="evidence" value="ECO:0007669"/>
    <property type="project" value="InterPro"/>
</dbReference>
<dbReference type="Proteomes" id="UP000683360">
    <property type="component" value="Unassembled WGS sequence"/>
</dbReference>
<keyword evidence="7" id="KW-0539">Nucleus</keyword>
<keyword evidence="5" id="KW-0963">Cytoplasm</keyword>
<dbReference type="GO" id="GO:0005737">
    <property type="term" value="C:cytoplasm"/>
    <property type="evidence" value="ECO:0007669"/>
    <property type="project" value="UniProtKB-SubCell"/>
</dbReference>
<dbReference type="Pfam" id="PF08389">
    <property type="entry name" value="Xpo1"/>
    <property type="match status" value="1"/>
</dbReference>
<dbReference type="PANTHER" id="PTHR21452">
    <property type="entry name" value="EXPORTIN-6"/>
    <property type="match status" value="1"/>
</dbReference>
<dbReference type="SUPFAM" id="SSF48371">
    <property type="entry name" value="ARM repeat"/>
    <property type="match status" value="1"/>
</dbReference>
<evidence type="ECO:0000256" key="5">
    <source>
        <dbReference type="ARBA" id="ARBA00022490"/>
    </source>
</evidence>
<evidence type="ECO:0000256" key="6">
    <source>
        <dbReference type="ARBA" id="ARBA00022927"/>
    </source>
</evidence>
<dbReference type="InterPro" id="IPR013598">
    <property type="entry name" value="Exportin-1/Importin-b-like"/>
</dbReference>
<organism evidence="9 10">
    <name type="scientific">Mytilus edulis</name>
    <name type="common">Blue mussel</name>
    <dbReference type="NCBI Taxonomy" id="6550"/>
    <lineage>
        <taxon>Eukaryota</taxon>
        <taxon>Metazoa</taxon>
        <taxon>Spiralia</taxon>
        <taxon>Lophotrochozoa</taxon>
        <taxon>Mollusca</taxon>
        <taxon>Bivalvia</taxon>
        <taxon>Autobranchia</taxon>
        <taxon>Pteriomorphia</taxon>
        <taxon>Mytilida</taxon>
        <taxon>Mytiloidea</taxon>
        <taxon>Mytilidae</taxon>
        <taxon>Mytilinae</taxon>
        <taxon>Mytilus</taxon>
    </lineage>
</organism>
<sequence length="1145" mass="131723">MKAEILQDTLPASDENSLQALEGLMNEFFAGQTTNERKREIETILNSFCQTRDAWRHSLYFLANTRNEYVMMFCMTAMENMINRQWIGLSAEDKLVIRSTLNQFLLEHHTKVPNYIRNKLVKVIVDIGRIDWPHFYPDFLSNILQLTSQTDTVLLGVIILQTVSEELATPREDLSMARKEELQRLLIIQVPNILSLLNNILESVLEKHRHLVAATPPPSPTSGERNNHRGLESSMLLISSSPSDTILSNMFKSPGRHVQVEALPPLDDQSKLLCTHALTTLSQYFSWIPLSSTITPQLLSTIFHFAGFGCESKSSSSSSNFNTNTQSLGILAMNCINELLSKNCVPVEFEDFLLQMFQQTFYLLQKLTKDSSTNSTGNRLSEIDEGYLEKFTDFLKLFVSIHLRRFESNPKFSVMEFLALFLKYTFRQPTFDGYYNCLDTWNTFLDFIHTKERTAEWKSIITRYQEALLTLVSHILNKLQFKYNQSQLEELDDDILDDDSETEWQQFIRQSLEVVAKVAEMLTAETFQLLYQPFSENLHVYHSLEQYIAASGNKRHLIISAENECRRLHCALKDLSSLLQALGRMAEHFIGENFPQRLSDGTMLLEKLVSCVEYGTKTKLYEVRSTVQNVLDADFQSVQAQAIASVKAFCHWLSQYYNEVNKEPQMKQKFISMMTTLLEAVTPLFSSQVPERIVHSAAHVVLSITTTVKPAFLLQLPCIQNLLSSVTQGTLDSLTTEVQLLVYRSMSNALILPWPNESDAGQNWTERASHHQIYVQQIARNVILLKSELGNHKHLREDSTSKQVIRKALSIFQDWIEAVSGEVVKSKQICYQSLQEVIQVSIALFPIYLHPPEVEVIEAMMSFFLSLFQGLRVQMGVAFTQQTITTFMSLFTQQQLAETIFQESSAAHRVVEKFLKILELVVQEPGSAFKSFIPSVISICIDQIYPIIAQRPSPDMKLVLYNLLHELLVHNWRYFFKSNVLMKMNNEPEQVENVQQFTSVLQSYGQSFLQPDIDVFRQNLESLENLNFKWKLYSKTIFAQGMLTQFLNVLLQVLVHRSHDLLQEEITVTIHNMACVDFERFYNDFLHQFLSDCEGLTPDQKSVLQQNFKTEKDLPSFSQSIQRLVNDLRYYRQVNSSLPEGSVKF</sequence>
<evidence type="ECO:0000256" key="1">
    <source>
        <dbReference type="ARBA" id="ARBA00004123"/>
    </source>
</evidence>
<proteinExistence type="inferred from homology"/>
<comment type="similarity">
    <text evidence="3">Belongs to the exportin family.</text>
</comment>
<comment type="caution">
    <text evidence="9">The sequence shown here is derived from an EMBL/GenBank/DDBJ whole genome shotgun (WGS) entry which is preliminary data.</text>
</comment>
<gene>
    <name evidence="9" type="ORF">MEDL_36675</name>
</gene>
<evidence type="ECO:0000256" key="3">
    <source>
        <dbReference type="ARBA" id="ARBA00009466"/>
    </source>
</evidence>
<comment type="subcellular location">
    <subcellularLocation>
        <location evidence="2">Cytoplasm</location>
    </subcellularLocation>
    <subcellularLocation>
        <location evidence="1">Nucleus</location>
    </subcellularLocation>
</comment>
<dbReference type="Pfam" id="PF03810">
    <property type="entry name" value="IBN_N"/>
    <property type="match status" value="1"/>
</dbReference>
<evidence type="ECO:0000313" key="10">
    <source>
        <dbReference type="Proteomes" id="UP000683360"/>
    </source>
</evidence>